<proteinExistence type="predicted"/>
<protein>
    <submittedName>
        <fullName evidence="1">Uncharacterized protein</fullName>
    </submittedName>
</protein>
<sequence length="180" mass="19999">MPSHSIPSGLVKLYFAGAPWKFSAWQDITDICHGLFLEDDSQLPEGWTQQTATQIAKYFDLYNAKLTKDTKIKFVCQKKDVTVPGHAKMMTNMTEELDCLMEGLGIPHEELAKRKSAKSTEDVSNIVNLYHDYFKAVPVDDGPIIDTEDRPISVSFAGLVAALAANLSFKDGLPILFNCL</sequence>
<dbReference type="AlphaFoldDB" id="A0A8S0VYT5"/>
<dbReference type="OrthoDB" id="3056938at2759"/>
<keyword evidence="2" id="KW-1185">Reference proteome</keyword>
<dbReference type="Proteomes" id="UP000467700">
    <property type="component" value="Unassembled WGS sequence"/>
</dbReference>
<comment type="caution">
    <text evidence="1">The sequence shown here is derived from an EMBL/GenBank/DDBJ whole genome shotgun (WGS) entry which is preliminary data.</text>
</comment>
<evidence type="ECO:0000313" key="1">
    <source>
        <dbReference type="EMBL" id="CAA7262761.1"/>
    </source>
</evidence>
<reference evidence="1 2" key="1">
    <citation type="submission" date="2020-01" db="EMBL/GenBank/DDBJ databases">
        <authorList>
            <person name="Gupta K D."/>
        </authorList>
    </citation>
    <scope>NUCLEOTIDE SEQUENCE [LARGE SCALE GENOMIC DNA]</scope>
</reference>
<dbReference type="EMBL" id="CACVBS010000037">
    <property type="protein sequence ID" value="CAA7262761.1"/>
    <property type="molecule type" value="Genomic_DNA"/>
</dbReference>
<gene>
    <name evidence="1" type="ORF">AAE3_LOCUS5205</name>
</gene>
<accession>A0A8S0VYT5</accession>
<organism evidence="1 2">
    <name type="scientific">Cyclocybe aegerita</name>
    <name type="common">Black poplar mushroom</name>
    <name type="synonym">Agrocybe aegerita</name>
    <dbReference type="NCBI Taxonomy" id="1973307"/>
    <lineage>
        <taxon>Eukaryota</taxon>
        <taxon>Fungi</taxon>
        <taxon>Dikarya</taxon>
        <taxon>Basidiomycota</taxon>
        <taxon>Agaricomycotina</taxon>
        <taxon>Agaricomycetes</taxon>
        <taxon>Agaricomycetidae</taxon>
        <taxon>Agaricales</taxon>
        <taxon>Agaricineae</taxon>
        <taxon>Bolbitiaceae</taxon>
        <taxon>Cyclocybe</taxon>
    </lineage>
</organism>
<name>A0A8S0VYT5_CYCAE</name>
<evidence type="ECO:0000313" key="2">
    <source>
        <dbReference type="Proteomes" id="UP000467700"/>
    </source>
</evidence>